<dbReference type="AlphaFoldDB" id="U4TXC9"/>
<proteinExistence type="predicted"/>
<name>U4TXC9_9LACO</name>
<keyword evidence="2" id="KW-1185">Reference proteome</keyword>
<dbReference type="HOGENOM" id="CLU_3119252_0_0_9"/>
<sequence>MIPFSSNQRWFVVSIMATSLDAEMIFSVFCFTYQVQNFNTMCHFVVNRFY</sequence>
<dbReference type="Proteomes" id="UP000030647">
    <property type="component" value="Unassembled WGS sequence"/>
</dbReference>
<organism evidence="1 2">
    <name type="scientific">Schleiferilactobacillus shenzhenensis LY-73</name>
    <dbReference type="NCBI Taxonomy" id="1231336"/>
    <lineage>
        <taxon>Bacteria</taxon>
        <taxon>Bacillati</taxon>
        <taxon>Bacillota</taxon>
        <taxon>Bacilli</taxon>
        <taxon>Lactobacillales</taxon>
        <taxon>Lactobacillaceae</taxon>
        <taxon>Schleiferilactobacillus</taxon>
    </lineage>
</organism>
<dbReference type="EMBL" id="KI271584">
    <property type="protein sequence ID" value="ERL66002.1"/>
    <property type="molecule type" value="Genomic_DNA"/>
</dbReference>
<reference evidence="2" key="1">
    <citation type="journal article" date="2013" name="Genome Announc.">
        <title>Whole-Genome Sequencing of Lactobacillus shenzhenensis Strain LY-73T.</title>
        <authorList>
            <person name="Lin Z."/>
            <person name="Liu Z."/>
            <person name="Yang R."/>
            <person name="Zou Y."/>
            <person name="Wan D."/>
            <person name="Chen J."/>
            <person name="Guo M."/>
            <person name="Zhao J."/>
            <person name="Fang C."/>
            <person name="Yang R."/>
            <person name="Liu F."/>
        </authorList>
    </citation>
    <scope>NUCLEOTIDE SEQUENCE [LARGE SCALE GENOMIC DNA]</scope>
    <source>
        <strain evidence="2">LY-73</strain>
    </source>
</reference>
<gene>
    <name evidence="1" type="ORF">L248_2078</name>
</gene>
<accession>U4TXC9</accession>
<protein>
    <submittedName>
        <fullName evidence="1">Uncharacterized protein</fullName>
    </submittedName>
</protein>
<evidence type="ECO:0000313" key="2">
    <source>
        <dbReference type="Proteomes" id="UP000030647"/>
    </source>
</evidence>
<evidence type="ECO:0000313" key="1">
    <source>
        <dbReference type="EMBL" id="ERL66002.1"/>
    </source>
</evidence>